<evidence type="ECO:0000256" key="6">
    <source>
        <dbReference type="ARBA" id="ARBA00022989"/>
    </source>
</evidence>
<evidence type="ECO:0000256" key="5">
    <source>
        <dbReference type="ARBA" id="ARBA00022692"/>
    </source>
</evidence>
<proteinExistence type="predicted"/>
<evidence type="ECO:0000259" key="10">
    <source>
        <dbReference type="Pfam" id="PF13231"/>
    </source>
</evidence>
<dbReference type="InterPro" id="IPR056785">
    <property type="entry name" value="YkcA/B-like_C"/>
</dbReference>
<feature type="domain" description="Putative mannosyltransferase YkcA/B-like C-terminal" evidence="11">
    <location>
        <begin position="577"/>
        <end position="670"/>
    </location>
</feature>
<feature type="transmembrane region" description="Helical" evidence="9">
    <location>
        <begin position="326"/>
        <end position="344"/>
    </location>
</feature>
<dbReference type="RefSeq" id="WP_311705562.1">
    <property type="nucleotide sequence ID" value="NZ_JAVREL010000009.1"/>
</dbReference>
<comment type="caution">
    <text evidence="12">The sequence shown here is derived from an EMBL/GenBank/DDBJ whole genome shotgun (WGS) entry which is preliminary data.</text>
</comment>
<accession>A0ABU2MSS3</accession>
<dbReference type="InterPro" id="IPR038731">
    <property type="entry name" value="RgtA/B/C-like"/>
</dbReference>
<evidence type="ECO:0000256" key="1">
    <source>
        <dbReference type="ARBA" id="ARBA00004651"/>
    </source>
</evidence>
<evidence type="ECO:0000313" key="12">
    <source>
        <dbReference type="EMBL" id="MDT0344442.1"/>
    </source>
</evidence>
<evidence type="ECO:0000256" key="4">
    <source>
        <dbReference type="ARBA" id="ARBA00022679"/>
    </source>
</evidence>
<organism evidence="12 13">
    <name type="scientific">Streptomyces litchfieldiae</name>
    <dbReference type="NCBI Taxonomy" id="3075543"/>
    <lineage>
        <taxon>Bacteria</taxon>
        <taxon>Bacillati</taxon>
        <taxon>Actinomycetota</taxon>
        <taxon>Actinomycetes</taxon>
        <taxon>Kitasatosporales</taxon>
        <taxon>Streptomycetaceae</taxon>
        <taxon>Streptomyces</taxon>
    </lineage>
</organism>
<dbReference type="InterPro" id="IPR050297">
    <property type="entry name" value="LipidA_mod_glycosyltrf_83"/>
</dbReference>
<dbReference type="GO" id="GO:0016757">
    <property type="term" value="F:glycosyltransferase activity"/>
    <property type="evidence" value="ECO:0007669"/>
    <property type="project" value="UniProtKB-KW"/>
</dbReference>
<evidence type="ECO:0000259" key="11">
    <source>
        <dbReference type="Pfam" id="PF24878"/>
    </source>
</evidence>
<evidence type="ECO:0000256" key="2">
    <source>
        <dbReference type="ARBA" id="ARBA00022475"/>
    </source>
</evidence>
<feature type="transmembrane region" description="Helical" evidence="9">
    <location>
        <begin position="33"/>
        <end position="51"/>
    </location>
</feature>
<dbReference type="Pfam" id="PF24878">
    <property type="entry name" value="YkcB_C"/>
    <property type="match status" value="1"/>
</dbReference>
<keyword evidence="3 12" id="KW-0328">Glycosyltransferase</keyword>
<feature type="transmembrane region" description="Helical" evidence="9">
    <location>
        <begin position="235"/>
        <end position="253"/>
    </location>
</feature>
<name>A0ABU2MSS3_9ACTN</name>
<feature type="domain" description="Glycosyltransferase RgtA/B/C/D-like" evidence="10">
    <location>
        <begin position="91"/>
        <end position="244"/>
    </location>
</feature>
<dbReference type="PANTHER" id="PTHR33908">
    <property type="entry name" value="MANNOSYLTRANSFERASE YKCB-RELATED"/>
    <property type="match status" value="1"/>
</dbReference>
<feature type="transmembrane region" description="Helical" evidence="9">
    <location>
        <begin position="439"/>
        <end position="459"/>
    </location>
</feature>
<dbReference type="Proteomes" id="UP001183246">
    <property type="component" value="Unassembled WGS sequence"/>
</dbReference>
<comment type="subcellular location">
    <subcellularLocation>
        <location evidence="1">Cell membrane</location>
        <topology evidence="1">Multi-pass membrane protein</topology>
    </subcellularLocation>
</comment>
<keyword evidence="5 9" id="KW-0812">Transmembrane</keyword>
<keyword evidence="4 12" id="KW-0808">Transferase</keyword>
<dbReference type="EC" id="2.4.-.-" evidence="12"/>
<dbReference type="EMBL" id="JAVREL010000009">
    <property type="protein sequence ID" value="MDT0344442.1"/>
    <property type="molecule type" value="Genomic_DNA"/>
</dbReference>
<evidence type="ECO:0000256" key="3">
    <source>
        <dbReference type="ARBA" id="ARBA00022676"/>
    </source>
</evidence>
<feature type="transmembrane region" description="Helical" evidence="9">
    <location>
        <begin position="471"/>
        <end position="494"/>
    </location>
</feature>
<feature type="transmembrane region" description="Helical" evidence="9">
    <location>
        <begin position="106"/>
        <end position="133"/>
    </location>
</feature>
<feature type="transmembrane region" description="Helical" evidence="9">
    <location>
        <begin position="382"/>
        <end position="403"/>
    </location>
</feature>
<evidence type="ECO:0000256" key="7">
    <source>
        <dbReference type="ARBA" id="ARBA00023136"/>
    </source>
</evidence>
<feature type="region of interest" description="Disordered" evidence="8">
    <location>
        <begin position="519"/>
        <end position="571"/>
    </location>
</feature>
<evidence type="ECO:0000313" key="13">
    <source>
        <dbReference type="Proteomes" id="UP001183246"/>
    </source>
</evidence>
<evidence type="ECO:0000256" key="9">
    <source>
        <dbReference type="SAM" id="Phobius"/>
    </source>
</evidence>
<feature type="compositionally biased region" description="Gly residues" evidence="8">
    <location>
        <begin position="557"/>
        <end position="566"/>
    </location>
</feature>
<feature type="transmembrane region" description="Helical" evidence="9">
    <location>
        <begin position="410"/>
        <end position="427"/>
    </location>
</feature>
<feature type="transmembrane region" description="Helical" evidence="9">
    <location>
        <begin position="166"/>
        <end position="184"/>
    </location>
</feature>
<feature type="transmembrane region" description="Helical" evidence="9">
    <location>
        <begin position="139"/>
        <end position="159"/>
    </location>
</feature>
<keyword evidence="7 9" id="KW-0472">Membrane</keyword>
<dbReference type="PANTHER" id="PTHR33908:SF3">
    <property type="entry name" value="UNDECAPRENYL PHOSPHATE-ALPHA-4-AMINO-4-DEOXY-L-ARABINOSE ARABINOSYL TRANSFERASE"/>
    <property type="match status" value="1"/>
</dbReference>
<gene>
    <name evidence="12" type="ORF">RM590_17730</name>
</gene>
<evidence type="ECO:0000256" key="8">
    <source>
        <dbReference type="SAM" id="MobiDB-lite"/>
    </source>
</evidence>
<feature type="compositionally biased region" description="Gly residues" evidence="8">
    <location>
        <begin position="519"/>
        <end position="544"/>
    </location>
</feature>
<protein>
    <submittedName>
        <fullName evidence="12">Glycosyltransferase family 39 protein</fullName>
        <ecNumber evidence="12">2.4.-.-</ecNumber>
    </submittedName>
</protein>
<feature type="transmembrane region" description="Helical" evidence="9">
    <location>
        <begin position="356"/>
        <end position="376"/>
    </location>
</feature>
<keyword evidence="6 9" id="KW-1133">Transmembrane helix</keyword>
<keyword evidence="2" id="KW-1003">Cell membrane</keyword>
<dbReference type="Pfam" id="PF13231">
    <property type="entry name" value="PMT_2"/>
    <property type="match status" value="1"/>
</dbReference>
<reference evidence="13" key="1">
    <citation type="submission" date="2023-07" db="EMBL/GenBank/DDBJ databases">
        <title>30 novel species of actinomycetes from the DSMZ collection.</title>
        <authorList>
            <person name="Nouioui I."/>
        </authorList>
    </citation>
    <scope>NUCLEOTIDE SEQUENCE [LARGE SCALE GENOMIC DNA]</scope>
    <source>
        <strain evidence="13">DSM 44938</strain>
    </source>
</reference>
<feature type="transmembrane region" description="Helical" evidence="9">
    <location>
        <begin position="190"/>
        <end position="223"/>
    </location>
</feature>
<sequence>MTTASAHAPAAAARLGTAWPSRLWRGQPGDPRWARPALLAVLALTGALYVWNLSASGWANAYYSAAVQAGTESWKAFLFGSSDAGNSITVDKTPASLWVMALSARIFGLGSWSLLVPQALMGVATAAVLYAAVRPRFGPAAGLVAAAVFALTPASALMFRYNNPDALLVLLMTVAAYAVLRAVADGRTGWLVLAGSCVGFGFLTKMLQAFLVLPALALVYLVCAPTGLYRRIGQLLLGGLALVVSGGWWVALVELWPENSRPYIGGSQENSILELTFGYNGLGRLNGEEEGSVGGMVIMGPNGEVTQSGWGETGIGRLFSAGLGGHIAWLLPASLILLAAGLWFSRRRPRTSATRAAFLLWGTWLLTHWLVFSHMRGIFHEYYTVALAPGIAAVVGMGATVLWRRRRRPLAAVTLAAATALTAWWSYVLLGRAEDWHPWLRYVVLAAGCVAALGLLVPVRPRRAGTRRPGPRVAVVVGGAALVTALAGPAAFALETAASAAEGSIPLAGPATGFGPGGGAGPLHLGYGPGAPGGRGAPGGPGQGERGEPGLQVLGPGAPGENGAGGLLNSSKPSAELTAALERDSDDYTWVAAVVGSQGASGYQLATGEPVMPIGGFNGSDPSPTLEEFRRLVDSGRVHYFIGTDSPMGLGPGGDEDSEAARITDWVTANFPATTIDGITLYDVGSVA</sequence>
<keyword evidence="13" id="KW-1185">Reference proteome</keyword>